<protein>
    <submittedName>
        <fullName evidence="13">Porin</fullName>
    </submittedName>
</protein>
<comment type="subunit">
    <text evidence="2">Homotrimer.</text>
</comment>
<evidence type="ECO:0000256" key="6">
    <source>
        <dbReference type="ARBA" id="ARBA00022729"/>
    </source>
</evidence>
<evidence type="ECO:0000256" key="8">
    <source>
        <dbReference type="ARBA" id="ARBA00023114"/>
    </source>
</evidence>
<keyword evidence="10" id="KW-0998">Cell outer membrane</keyword>
<keyword evidence="4" id="KW-1134">Transmembrane beta strand</keyword>
<keyword evidence="14" id="KW-1185">Reference proteome</keyword>
<evidence type="ECO:0000256" key="2">
    <source>
        <dbReference type="ARBA" id="ARBA00011233"/>
    </source>
</evidence>
<evidence type="ECO:0000313" key="14">
    <source>
        <dbReference type="Proteomes" id="UP000737171"/>
    </source>
</evidence>
<feature type="domain" description="Porin" evidence="12">
    <location>
        <begin position="14"/>
        <end position="340"/>
    </location>
</feature>
<keyword evidence="3" id="KW-0813">Transport</keyword>
<evidence type="ECO:0000313" key="13">
    <source>
        <dbReference type="EMBL" id="NRF71159.1"/>
    </source>
</evidence>
<keyword evidence="9" id="KW-0472">Membrane</keyword>
<evidence type="ECO:0000256" key="9">
    <source>
        <dbReference type="ARBA" id="ARBA00023136"/>
    </source>
</evidence>
<feature type="signal peptide" evidence="11">
    <location>
        <begin position="1"/>
        <end position="26"/>
    </location>
</feature>
<dbReference type="RefSeq" id="WP_173131755.1">
    <property type="nucleotide sequence ID" value="NZ_JABRWJ010000010.1"/>
</dbReference>
<dbReference type="Proteomes" id="UP000737171">
    <property type="component" value="Unassembled WGS sequence"/>
</dbReference>
<reference evidence="13 14" key="1">
    <citation type="submission" date="2020-05" db="EMBL/GenBank/DDBJ databases">
        <title>Aquincola sp. isolate from soil.</title>
        <authorList>
            <person name="Han J."/>
            <person name="Kim D.-U."/>
        </authorList>
    </citation>
    <scope>NUCLEOTIDE SEQUENCE [LARGE SCALE GENOMIC DNA]</scope>
    <source>
        <strain evidence="13 14">S2</strain>
    </source>
</reference>
<dbReference type="SUPFAM" id="SSF56935">
    <property type="entry name" value="Porins"/>
    <property type="match status" value="1"/>
</dbReference>
<dbReference type="PANTHER" id="PTHR34501:SF9">
    <property type="entry name" value="MAJOR OUTER MEMBRANE PROTEIN P.IA"/>
    <property type="match status" value="1"/>
</dbReference>
<dbReference type="Pfam" id="PF13609">
    <property type="entry name" value="Porin_4"/>
    <property type="match status" value="1"/>
</dbReference>
<evidence type="ECO:0000256" key="7">
    <source>
        <dbReference type="ARBA" id="ARBA00023065"/>
    </source>
</evidence>
<dbReference type="EMBL" id="JABRWJ010000010">
    <property type="protein sequence ID" value="NRF71159.1"/>
    <property type="molecule type" value="Genomic_DNA"/>
</dbReference>
<gene>
    <name evidence="13" type="ORF">HLB44_29600</name>
</gene>
<comment type="caution">
    <text evidence="13">The sequence shown here is derived from an EMBL/GenBank/DDBJ whole genome shotgun (WGS) entry which is preliminary data.</text>
</comment>
<evidence type="ECO:0000256" key="3">
    <source>
        <dbReference type="ARBA" id="ARBA00022448"/>
    </source>
</evidence>
<evidence type="ECO:0000256" key="1">
    <source>
        <dbReference type="ARBA" id="ARBA00004571"/>
    </source>
</evidence>
<evidence type="ECO:0000256" key="11">
    <source>
        <dbReference type="SAM" id="SignalP"/>
    </source>
</evidence>
<accession>A0ABX2ERH3</accession>
<sequence length="368" mass="37546">MPSKLTALKAIVPAVLATSFAGTAFAQSNVTLFGAVDLAVAHGSGSVSNQTQLANGYLAASRLAFKGFEDLGDGLKAGFWLESGFNADTGSGQITNSNNQSSGIGGNGGLTFNRRSHVSLGGNWGEIRLGRDFVPQYLNIADFDPFDLSGSGGSQVLNSAITGPTLVRASNSVSYLYGHGFNAAAIGYGPGGFNGSGIQFHAMVYLGENPSGTATAKDGTGHGIRAVYSTGKFTVSGATSRTRYAAGEVRQSNAGASYNFGGAHVMGMVEWDRKGAISAKGWLAGALVPAGVGTIRVAYSRYGTDAAGSPTARKWSVGYVHPLSKRTALYTAAAHVSNEGASASALNGAVTAPGQSSNGFDFGVKHSF</sequence>
<organism evidence="13 14">
    <name type="scientific">Pseudaquabacterium terrae</name>
    <dbReference type="NCBI Taxonomy" id="2732868"/>
    <lineage>
        <taxon>Bacteria</taxon>
        <taxon>Pseudomonadati</taxon>
        <taxon>Pseudomonadota</taxon>
        <taxon>Betaproteobacteria</taxon>
        <taxon>Burkholderiales</taxon>
        <taxon>Sphaerotilaceae</taxon>
        <taxon>Pseudaquabacterium</taxon>
    </lineage>
</organism>
<evidence type="ECO:0000256" key="4">
    <source>
        <dbReference type="ARBA" id="ARBA00022452"/>
    </source>
</evidence>
<keyword evidence="6 11" id="KW-0732">Signal</keyword>
<evidence type="ECO:0000259" key="12">
    <source>
        <dbReference type="Pfam" id="PF13609"/>
    </source>
</evidence>
<evidence type="ECO:0000256" key="5">
    <source>
        <dbReference type="ARBA" id="ARBA00022692"/>
    </source>
</evidence>
<keyword evidence="8" id="KW-0626">Porin</keyword>
<name>A0ABX2ERH3_9BURK</name>
<dbReference type="Gene3D" id="2.40.160.10">
    <property type="entry name" value="Porin"/>
    <property type="match status" value="1"/>
</dbReference>
<keyword evidence="5" id="KW-0812">Transmembrane</keyword>
<dbReference type="InterPro" id="IPR023614">
    <property type="entry name" value="Porin_dom_sf"/>
</dbReference>
<dbReference type="PANTHER" id="PTHR34501">
    <property type="entry name" value="PROTEIN YDDL-RELATED"/>
    <property type="match status" value="1"/>
</dbReference>
<keyword evidence="7" id="KW-0406">Ion transport</keyword>
<dbReference type="InterPro" id="IPR050298">
    <property type="entry name" value="Gram-neg_bact_OMP"/>
</dbReference>
<comment type="subcellular location">
    <subcellularLocation>
        <location evidence="1">Cell outer membrane</location>
        <topology evidence="1">Multi-pass membrane protein</topology>
    </subcellularLocation>
</comment>
<evidence type="ECO:0000256" key="10">
    <source>
        <dbReference type="ARBA" id="ARBA00023237"/>
    </source>
</evidence>
<feature type="chain" id="PRO_5046482890" evidence="11">
    <location>
        <begin position="27"/>
        <end position="368"/>
    </location>
</feature>
<proteinExistence type="predicted"/>
<dbReference type="CDD" id="cd00342">
    <property type="entry name" value="gram_neg_porins"/>
    <property type="match status" value="1"/>
</dbReference>
<dbReference type="InterPro" id="IPR033900">
    <property type="entry name" value="Gram_neg_porin_domain"/>
</dbReference>